<sequence length="860" mass="100161">KLCGYLNKLGIKGPIKTWKSRWFFYDENKCRLLYYRTAQDINPLGSIDLSSASFDCKMENGEGVFEIRTPSRAFTLKAISKQAMMYWLQQLQMRRWEFCNTQSRFPSNGILSCSFAFVSCFVFTFVDVVDNEDFLPLVKTPTEAVGLKAASLPAPQTSTALQNISLKHPWTEIQNTVYNICGSKQLWGNNGNVFSFDEFQEHPENVDEEQETEEGTLEDGRMGPRLNWIRKTRWMNSGFPGSEELSREKNSVDKVSVLQQQILTLTEEVKSQKELVKLLHKALEAAQQEKRVSNMYLTAAEDKDRLELVRHKVRQIADLTSRLEALEQEKKELEQILTLRDSHIQELKEHVQLLMEKNHAKQEVIMTLTEQMARELSDPLQEANTITVETLYKQQEEIEHLKDDIDAYKTQNQFLNSEIHQVTRLWTSVAENEKALLMKCACLQARNCQMESKYLTVLRKLQDAVPGLPNSHAELVKNLIQEALQWDVKEEAEEALSFELNTALCPSSEYDEYGFMTVPDYEIEDWKLLAKIQALEIKSNKLRSQEIVEKPLRDRWNSIGELNPCAELKSLIRSGIPVEHRQRVWRWMVSRHCSPVPGHYQRLLEQSRSTEHPACRQIELDLPRTLTNNKHFSSPTSQLIPRLRRVLLAFSWHNPAIGYCQGLNRLAAVALLVLEDEESAFWCLVYIVENLMPADYYSDTLITSQVDQRVFKDFLSEKLPRLMAHFEQYQIDVSLITFNWFLVAFVDSLVSDILLRVWDAFLYEGTKVIFRYALAIFKYNEEEILRIHDSVEIYQYLRFFTRMITDGRKLMNIAFNDLNPFPMKLLRNRRSTHREELQAELCELEQIKAAYVKERAEQGP</sequence>
<dbReference type="Gene3D" id="1.10.472.80">
    <property type="entry name" value="Ypt/Rab-GAP domain of gyp1p, domain 3"/>
    <property type="match status" value="1"/>
</dbReference>
<dbReference type="FunFam" id="1.10.472.80:FF:000018">
    <property type="entry name" value="TBC1 domain family member 2B"/>
    <property type="match status" value="1"/>
</dbReference>
<feature type="domain" description="PH" evidence="5">
    <location>
        <begin position="1"/>
        <end position="96"/>
    </location>
</feature>
<evidence type="ECO:0000256" key="2">
    <source>
        <dbReference type="ARBA" id="ARBA00023054"/>
    </source>
</evidence>
<comment type="caution">
    <text evidence="7">The sequence shown here is derived from an EMBL/GenBank/DDBJ whole genome shotgun (WGS) entry which is preliminary data.</text>
</comment>
<dbReference type="PANTHER" id="PTHR47219:SF20">
    <property type="entry name" value="TBC1 DOMAIN FAMILY MEMBER 2B"/>
    <property type="match status" value="1"/>
</dbReference>
<keyword evidence="2 3" id="KW-0175">Coiled coil</keyword>
<dbReference type="Pfam" id="PF00566">
    <property type="entry name" value="RabGAP-TBC"/>
    <property type="match status" value="1"/>
</dbReference>
<reference evidence="7 8" key="1">
    <citation type="submission" date="2020-02" db="EMBL/GenBank/DDBJ databases">
        <title>Bird 10,000 Genomes (B10K) Project - Family phase.</title>
        <authorList>
            <person name="Zhang G."/>
        </authorList>
    </citation>
    <scope>NUCLEOTIDE SEQUENCE [LARGE SCALE GENOMIC DNA]</scope>
    <source>
        <strain evidence="7">B10K-IZ-033-81</strain>
        <tissue evidence="7">Muscle</tissue>
    </source>
</reference>
<feature type="non-terminal residue" evidence="7">
    <location>
        <position position="860"/>
    </location>
</feature>
<feature type="compositionally biased region" description="Acidic residues" evidence="4">
    <location>
        <begin position="206"/>
        <end position="217"/>
    </location>
</feature>
<dbReference type="InterPro" id="IPR050302">
    <property type="entry name" value="Rab_GAP_TBC_domain"/>
</dbReference>
<feature type="region of interest" description="Disordered" evidence="4">
    <location>
        <begin position="202"/>
        <end position="222"/>
    </location>
</feature>
<dbReference type="EMBL" id="VZSW01000308">
    <property type="protein sequence ID" value="NXY33046.1"/>
    <property type="molecule type" value="Genomic_DNA"/>
</dbReference>
<dbReference type="FunFam" id="1.10.8.270:FF:000014">
    <property type="entry name" value="Putative TBC1 domain family member 2B"/>
    <property type="match status" value="1"/>
</dbReference>
<dbReference type="AlphaFoldDB" id="A0A7L4IYW1"/>
<dbReference type="GO" id="GO:0031410">
    <property type="term" value="C:cytoplasmic vesicle"/>
    <property type="evidence" value="ECO:0007669"/>
    <property type="project" value="UniProtKB-ARBA"/>
</dbReference>
<evidence type="ECO:0000259" key="5">
    <source>
        <dbReference type="PROSITE" id="PS50003"/>
    </source>
</evidence>
<evidence type="ECO:0000313" key="7">
    <source>
        <dbReference type="EMBL" id="NXY33046.1"/>
    </source>
</evidence>
<dbReference type="SUPFAM" id="SSF47923">
    <property type="entry name" value="Ypt/Rab-GAP domain of gyp1p"/>
    <property type="match status" value="2"/>
</dbReference>
<evidence type="ECO:0000256" key="3">
    <source>
        <dbReference type="SAM" id="Coils"/>
    </source>
</evidence>
<evidence type="ECO:0000256" key="1">
    <source>
        <dbReference type="ARBA" id="ARBA00022468"/>
    </source>
</evidence>
<dbReference type="FunFam" id="2.30.29.30:FF:000248">
    <property type="entry name" value="TBC1 domain family member 2A isoform X1"/>
    <property type="match status" value="1"/>
</dbReference>
<dbReference type="PROSITE" id="PS50086">
    <property type="entry name" value="TBC_RABGAP"/>
    <property type="match status" value="1"/>
</dbReference>
<dbReference type="GO" id="GO:0005829">
    <property type="term" value="C:cytosol"/>
    <property type="evidence" value="ECO:0007669"/>
    <property type="project" value="UniProtKB-ARBA"/>
</dbReference>
<dbReference type="CDD" id="cd01265">
    <property type="entry name" value="PH_TBC1D2A"/>
    <property type="match status" value="1"/>
</dbReference>
<dbReference type="SMART" id="SM00233">
    <property type="entry name" value="PH"/>
    <property type="match status" value="1"/>
</dbReference>
<dbReference type="GO" id="GO:0005096">
    <property type="term" value="F:GTPase activator activity"/>
    <property type="evidence" value="ECO:0007669"/>
    <property type="project" value="UniProtKB-KW"/>
</dbReference>
<gene>
    <name evidence="7" type="primary">Tbc1d2</name>
    <name evidence="7" type="ORF">PORRUF_R08905</name>
</gene>
<dbReference type="InterPro" id="IPR035969">
    <property type="entry name" value="Rab-GAP_TBC_sf"/>
</dbReference>
<dbReference type="InterPro" id="IPR001849">
    <property type="entry name" value="PH_domain"/>
</dbReference>
<dbReference type="InterPro" id="IPR000195">
    <property type="entry name" value="Rab-GAP-TBC_dom"/>
</dbReference>
<dbReference type="Gene3D" id="2.30.29.30">
    <property type="entry name" value="Pleckstrin-homology domain (PH domain)/Phosphotyrosine-binding domain (PTB)"/>
    <property type="match status" value="1"/>
</dbReference>
<dbReference type="SUPFAM" id="SSF50729">
    <property type="entry name" value="PH domain-like"/>
    <property type="match status" value="1"/>
</dbReference>
<feature type="non-terminal residue" evidence="7">
    <location>
        <position position="1"/>
    </location>
</feature>
<name>A0A7L4IYW1_9PASS</name>
<evidence type="ECO:0000256" key="4">
    <source>
        <dbReference type="SAM" id="MobiDB-lite"/>
    </source>
</evidence>
<dbReference type="Proteomes" id="UP000572837">
    <property type="component" value="Unassembled WGS sequence"/>
</dbReference>
<dbReference type="InterPro" id="IPR011993">
    <property type="entry name" value="PH-like_dom_sf"/>
</dbReference>
<evidence type="ECO:0000259" key="6">
    <source>
        <dbReference type="PROSITE" id="PS50086"/>
    </source>
</evidence>
<dbReference type="PROSITE" id="PS50003">
    <property type="entry name" value="PH_DOMAIN"/>
    <property type="match status" value="1"/>
</dbReference>
<feature type="domain" description="Rab-GAP TBC" evidence="6">
    <location>
        <begin position="575"/>
        <end position="765"/>
    </location>
</feature>
<dbReference type="SMART" id="SM00164">
    <property type="entry name" value="TBC"/>
    <property type="match status" value="1"/>
</dbReference>
<evidence type="ECO:0000313" key="8">
    <source>
        <dbReference type="Proteomes" id="UP000572837"/>
    </source>
</evidence>
<feature type="coiled-coil region" evidence="3">
    <location>
        <begin position="255"/>
        <end position="364"/>
    </location>
</feature>
<organism evidence="7 8">
    <name type="scientific">Pomatorhinus ruficollis</name>
    <name type="common">streak-breasted scimitar babbler</name>
    <dbReference type="NCBI Taxonomy" id="932028"/>
    <lineage>
        <taxon>Eukaryota</taxon>
        <taxon>Metazoa</taxon>
        <taxon>Chordata</taxon>
        <taxon>Craniata</taxon>
        <taxon>Vertebrata</taxon>
        <taxon>Euteleostomi</taxon>
        <taxon>Archelosauria</taxon>
        <taxon>Archosauria</taxon>
        <taxon>Dinosauria</taxon>
        <taxon>Saurischia</taxon>
        <taxon>Theropoda</taxon>
        <taxon>Coelurosauria</taxon>
        <taxon>Aves</taxon>
        <taxon>Neognathae</taxon>
        <taxon>Neoaves</taxon>
        <taxon>Telluraves</taxon>
        <taxon>Australaves</taxon>
        <taxon>Passeriformes</taxon>
        <taxon>Sylvioidea</taxon>
        <taxon>Timaliidae</taxon>
        <taxon>Pomatorhinus</taxon>
    </lineage>
</organism>
<dbReference type="GO" id="GO:0031267">
    <property type="term" value="F:small GTPase binding"/>
    <property type="evidence" value="ECO:0007669"/>
    <property type="project" value="TreeGrafter"/>
</dbReference>
<protein>
    <submittedName>
        <fullName evidence="7">TBD2A protein</fullName>
    </submittedName>
</protein>
<dbReference type="Pfam" id="PF00169">
    <property type="entry name" value="PH"/>
    <property type="match status" value="1"/>
</dbReference>
<keyword evidence="1" id="KW-0343">GTPase activation</keyword>
<feature type="coiled-coil region" evidence="3">
    <location>
        <begin position="391"/>
        <end position="418"/>
    </location>
</feature>
<dbReference type="PANTHER" id="PTHR47219">
    <property type="entry name" value="RAB GTPASE-ACTIVATING PROTEIN 1-LIKE"/>
    <property type="match status" value="1"/>
</dbReference>
<proteinExistence type="predicted"/>
<accession>A0A7L4IYW1</accession>
<keyword evidence="8" id="KW-1185">Reference proteome</keyword>
<dbReference type="Gene3D" id="1.10.8.270">
    <property type="entry name" value="putative rabgap domain of human tbc1 domain family member 14 like domains"/>
    <property type="match status" value="1"/>
</dbReference>